<evidence type="ECO:0000256" key="3">
    <source>
        <dbReference type="ARBA" id="ARBA00022741"/>
    </source>
</evidence>
<dbReference type="InterPro" id="IPR050168">
    <property type="entry name" value="AAA_ATPase_domain"/>
</dbReference>
<feature type="region of interest" description="Disordered" evidence="9">
    <location>
        <begin position="228"/>
        <end position="254"/>
    </location>
</feature>
<dbReference type="Proteomes" id="UP001151582">
    <property type="component" value="Unassembled WGS sequence"/>
</dbReference>
<accession>A0A9W8B9R5</accession>
<dbReference type="FunFam" id="3.40.50.300:FF:000149">
    <property type="entry name" value="Nuclear valosin-containing protein-like"/>
    <property type="match status" value="1"/>
</dbReference>
<dbReference type="GO" id="GO:0005524">
    <property type="term" value="F:ATP binding"/>
    <property type="evidence" value="ECO:0007669"/>
    <property type="project" value="UniProtKB-KW"/>
</dbReference>
<keyword evidence="12" id="KW-1185">Reference proteome</keyword>
<dbReference type="InterPro" id="IPR003593">
    <property type="entry name" value="AAA+_ATPase"/>
</dbReference>
<comment type="caution">
    <text evidence="11">The sequence shown here is derived from an EMBL/GenBank/DDBJ whole genome shotgun (WGS) entry which is preliminary data.</text>
</comment>
<comment type="catalytic activity">
    <reaction evidence="7">
        <text>ATP + H2O = ADP + phosphate + H(+)</text>
        <dbReference type="Rhea" id="RHEA:13065"/>
        <dbReference type="ChEBI" id="CHEBI:15377"/>
        <dbReference type="ChEBI" id="CHEBI:15378"/>
        <dbReference type="ChEBI" id="CHEBI:30616"/>
        <dbReference type="ChEBI" id="CHEBI:43474"/>
        <dbReference type="ChEBI" id="CHEBI:456216"/>
    </reaction>
    <physiologicalReaction direction="left-to-right" evidence="7">
        <dbReference type="Rhea" id="RHEA:13066"/>
    </physiologicalReaction>
</comment>
<feature type="domain" description="AAA+ ATPase" evidence="10">
    <location>
        <begin position="1"/>
        <end position="133"/>
    </location>
</feature>
<evidence type="ECO:0000259" key="10">
    <source>
        <dbReference type="SMART" id="SM00382"/>
    </source>
</evidence>
<dbReference type="PANTHER" id="PTHR23077:SF12">
    <property type="entry name" value="PEROXISOMAL ATPASE PEX1"/>
    <property type="match status" value="1"/>
</dbReference>
<evidence type="ECO:0000256" key="6">
    <source>
        <dbReference type="ARBA" id="ARBA00034532"/>
    </source>
</evidence>
<evidence type="ECO:0000256" key="9">
    <source>
        <dbReference type="SAM" id="MobiDB-lite"/>
    </source>
</evidence>
<organism evidence="11 12">
    <name type="scientific">Dimargaris verticillata</name>
    <dbReference type="NCBI Taxonomy" id="2761393"/>
    <lineage>
        <taxon>Eukaryota</taxon>
        <taxon>Fungi</taxon>
        <taxon>Fungi incertae sedis</taxon>
        <taxon>Zoopagomycota</taxon>
        <taxon>Kickxellomycotina</taxon>
        <taxon>Dimargaritomycetes</taxon>
        <taxon>Dimargaritales</taxon>
        <taxon>Dimargaritaceae</taxon>
        <taxon>Dimargaris</taxon>
    </lineage>
</organism>
<dbReference type="SMART" id="SM00382">
    <property type="entry name" value="AAA"/>
    <property type="match status" value="1"/>
</dbReference>
<dbReference type="PANTHER" id="PTHR23077">
    <property type="entry name" value="AAA-FAMILY ATPASE"/>
    <property type="match status" value="1"/>
</dbReference>
<dbReference type="GO" id="GO:0016558">
    <property type="term" value="P:protein import into peroxisome matrix"/>
    <property type="evidence" value="ECO:0007669"/>
    <property type="project" value="TreeGrafter"/>
</dbReference>
<dbReference type="InterPro" id="IPR003960">
    <property type="entry name" value="ATPase_AAA_CS"/>
</dbReference>
<dbReference type="InterPro" id="IPR003959">
    <property type="entry name" value="ATPase_AAA_core"/>
</dbReference>
<evidence type="ECO:0000313" key="12">
    <source>
        <dbReference type="Proteomes" id="UP001151582"/>
    </source>
</evidence>
<evidence type="ECO:0000256" key="5">
    <source>
        <dbReference type="ARBA" id="ARBA00032509"/>
    </source>
</evidence>
<comment type="similarity">
    <text evidence="1 8">Belongs to the AAA ATPase family.</text>
</comment>
<feature type="non-terminal residue" evidence="11">
    <location>
        <position position="1"/>
    </location>
</feature>
<sequence length="281" mass="30164">ILLYGYPGCGKTLLASAVAKECGLNFIYVKGPEILNKYIGASEQSVRDLFKRASAARPCVLFFDELDAIAPRRGHDNTGVTDRVVNQFLTEMDGAEGLNGVYVLAATSRPDLIDPALLRPGRLDKALLCDLPNQAERLDILSKVAESMTTDGSMNLDELAAATTGFTGADLQALVYNSYLDAVHEATKELDLSTAEKMDPNTADLPDLPFHILQAGQAQPLSRADKVTLAKQTAPVGPKSSHNSGGPLFTPPPISQAHLRESLRQAQPSLSHAEANRLAQM</sequence>
<evidence type="ECO:0000313" key="11">
    <source>
        <dbReference type="EMBL" id="KAJ1980877.1"/>
    </source>
</evidence>
<dbReference type="InterPro" id="IPR041569">
    <property type="entry name" value="AAA_lid_3"/>
</dbReference>
<evidence type="ECO:0000256" key="2">
    <source>
        <dbReference type="ARBA" id="ARBA00022593"/>
    </source>
</evidence>
<dbReference type="GO" id="GO:0016887">
    <property type="term" value="F:ATP hydrolysis activity"/>
    <property type="evidence" value="ECO:0007669"/>
    <property type="project" value="InterPro"/>
</dbReference>
<dbReference type="EMBL" id="JANBQB010000148">
    <property type="protein sequence ID" value="KAJ1980877.1"/>
    <property type="molecule type" value="Genomic_DNA"/>
</dbReference>
<dbReference type="InterPro" id="IPR027417">
    <property type="entry name" value="P-loop_NTPase"/>
</dbReference>
<proteinExistence type="inferred from homology"/>
<keyword evidence="3 8" id="KW-0547">Nucleotide-binding</keyword>
<keyword evidence="2" id="KW-0962">Peroxisome biogenesis</keyword>
<dbReference type="GO" id="GO:0005829">
    <property type="term" value="C:cytosol"/>
    <property type="evidence" value="ECO:0007669"/>
    <property type="project" value="TreeGrafter"/>
</dbReference>
<name>A0A9W8B9R5_9FUNG</name>
<evidence type="ECO:0000256" key="8">
    <source>
        <dbReference type="RuleBase" id="RU003651"/>
    </source>
</evidence>
<evidence type="ECO:0000256" key="1">
    <source>
        <dbReference type="ARBA" id="ARBA00006914"/>
    </source>
</evidence>
<dbReference type="OrthoDB" id="2187at2759"/>
<evidence type="ECO:0000256" key="7">
    <source>
        <dbReference type="ARBA" id="ARBA00048778"/>
    </source>
</evidence>
<dbReference type="AlphaFoldDB" id="A0A9W8B9R5"/>
<dbReference type="Gene3D" id="3.40.50.300">
    <property type="entry name" value="P-loop containing nucleotide triphosphate hydrolases"/>
    <property type="match status" value="1"/>
</dbReference>
<keyword evidence="4 8" id="KW-0067">ATP-binding</keyword>
<reference evidence="11" key="1">
    <citation type="submission" date="2022-07" db="EMBL/GenBank/DDBJ databases">
        <title>Phylogenomic reconstructions and comparative analyses of Kickxellomycotina fungi.</title>
        <authorList>
            <person name="Reynolds N.K."/>
            <person name="Stajich J.E."/>
            <person name="Barry K."/>
            <person name="Grigoriev I.V."/>
            <person name="Crous P."/>
            <person name="Smith M.E."/>
        </authorList>
    </citation>
    <scope>NUCLEOTIDE SEQUENCE</scope>
    <source>
        <strain evidence="11">RSA 567</strain>
    </source>
</reference>
<dbReference type="GO" id="GO:0005778">
    <property type="term" value="C:peroxisomal membrane"/>
    <property type="evidence" value="ECO:0007669"/>
    <property type="project" value="TreeGrafter"/>
</dbReference>
<dbReference type="Pfam" id="PF00004">
    <property type="entry name" value="AAA"/>
    <property type="match status" value="1"/>
</dbReference>
<gene>
    <name evidence="11" type="primary">PEX1_1</name>
    <name evidence="11" type="ORF">H4R34_002290</name>
</gene>
<protein>
    <recommendedName>
        <fullName evidence="6">Peroxisomal ATPase PEX1</fullName>
    </recommendedName>
    <alternativeName>
        <fullName evidence="5">Peroxin-1</fullName>
    </alternativeName>
</protein>
<dbReference type="Gene3D" id="1.10.8.60">
    <property type="match status" value="1"/>
</dbReference>
<evidence type="ECO:0000256" key="4">
    <source>
        <dbReference type="ARBA" id="ARBA00022840"/>
    </source>
</evidence>
<dbReference type="SUPFAM" id="SSF52540">
    <property type="entry name" value="P-loop containing nucleoside triphosphate hydrolases"/>
    <property type="match status" value="1"/>
</dbReference>
<dbReference type="PROSITE" id="PS00674">
    <property type="entry name" value="AAA"/>
    <property type="match status" value="1"/>
</dbReference>
<dbReference type="Pfam" id="PF17862">
    <property type="entry name" value="AAA_lid_3"/>
    <property type="match status" value="1"/>
</dbReference>